<proteinExistence type="predicted"/>
<name>A0A916T687_9ACTN</name>
<dbReference type="AlphaFoldDB" id="A0A916T687"/>
<organism evidence="1 2">
    <name type="scientific">Gordonia jinhuaensis</name>
    <dbReference type="NCBI Taxonomy" id="1517702"/>
    <lineage>
        <taxon>Bacteria</taxon>
        <taxon>Bacillati</taxon>
        <taxon>Actinomycetota</taxon>
        <taxon>Actinomycetes</taxon>
        <taxon>Mycobacteriales</taxon>
        <taxon>Gordoniaceae</taxon>
        <taxon>Gordonia</taxon>
    </lineage>
</organism>
<keyword evidence="2" id="KW-1185">Reference proteome</keyword>
<protein>
    <recommendedName>
        <fullName evidence="3">3-hydroxyacyl-[acyl-carrier-protein] dehydratase</fullName>
    </recommendedName>
</protein>
<sequence length="164" mass="17176">MSDAGSTQVIDLLPHRGSALIIDRIVRLNPESGSGVIESSFTTALIQQLHQRLESIDVPHDSDQIVPELAVLEAFAQGCGIVWAAGQKDPDDAEHGLILGSAATVHFQCRARTGRAVHHHITLDSDLGSGASFSGKVIDASDGQVIATIGSLLAVRALATPTNN</sequence>
<dbReference type="RefSeq" id="WP_188586625.1">
    <property type="nucleotide sequence ID" value="NZ_BMGC01000013.1"/>
</dbReference>
<dbReference type="Gene3D" id="3.10.129.10">
    <property type="entry name" value="Hotdog Thioesterase"/>
    <property type="match status" value="1"/>
</dbReference>
<dbReference type="Proteomes" id="UP000621454">
    <property type="component" value="Unassembled WGS sequence"/>
</dbReference>
<dbReference type="SUPFAM" id="SSF54637">
    <property type="entry name" value="Thioesterase/thiol ester dehydrase-isomerase"/>
    <property type="match status" value="1"/>
</dbReference>
<dbReference type="InterPro" id="IPR029069">
    <property type="entry name" value="HotDog_dom_sf"/>
</dbReference>
<comment type="caution">
    <text evidence="1">The sequence shown here is derived from an EMBL/GenBank/DDBJ whole genome shotgun (WGS) entry which is preliminary data.</text>
</comment>
<evidence type="ECO:0000313" key="2">
    <source>
        <dbReference type="Proteomes" id="UP000621454"/>
    </source>
</evidence>
<gene>
    <name evidence="1" type="ORF">GCM10011489_21940</name>
</gene>
<reference evidence="1" key="1">
    <citation type="journal article" date="2014" name="Int. J. Syst. Evol. Microbiol.">
        <title>Complete genome sequence of Corynebacterium casei LMG S-19264T (=DSM 44701T), isolated from a smear-ripened cheese.</title>
        <authorList>
            <consortium name="US DOE Joint Genome Institute (JGI-PGF)"/>
            <person name="Walter F."/>
            <person name="Albersmeier A."/>
            <person name="Kalinowski J."/>
            <person name="Ruckert C."/>
        </authorList>
    </citation>
    <scope>NUCLEOTIDE SEQUENCE</scope>
    <source>
        <strain evidence="1">CGMCC 1.12827</strain>
    </source>
</reference>
<evidence type="ECO:0000313" key="1">
    <source>
        <dbReference type="EMBL" id="GGB33387.1"/>
    </source>
</evidence>
<accession>A0A916T687</accession>
<evidence type="ECO:0008006" key="3">
    <source>
        <dbReference type="Google" id="ProtNLM"/>
    </source>
</evidence>
<reference evidence="1" key="2">
    <citation type="submission" date="2020-09" db="EMBL/GenBank/DDBJ databases">
        <authorList>
            <person name="Sun Q."/>
            <person name="Zhou Y."/>
        </authorList>
    </citation>
    <scope>NUCLEOTIDE SEQUENCE</scope>
    <source>
        <strain evidence="1">CGMCC 1.12827</strain>
    </source>
</reference>
<dbReference type="EMBL" id="BMGC01000013">
    <property type="protein sequence ID" value="GGB33387.1"/>
    <property type="molecule type" value="Genomic_DNA"/>
</dbReference>